<keyword evidence="9" id="KW-0238">DNA-binding</keyword>
<dbReference type="GO" id="GO:0008270">
    <property type="term" value="F:zinc ion binding"/>
    <property type="evidence" value="ECO:0007669"/>
    <property type="project" value="UniProtKB-KW"/>
</dbReference>
<dbReference type="Ensembl" id="ENSXETT00000116858">
    <property type="protein sequence ID" value="ENSXETP00000116045"/>
    <property type="gene ID" value="ENSXETG00000047588"/>
</dbReference>
<evidence type="ECO:0000256" key="11">
    <source>
        <dbReference type="ARBA" id="ARBA00023242"/>
    </source>
</evidence>
<feature type="domain" description="C2H2-type" evidence="14">
    <location>
        <begin position="455"/>
        <end position="482"/>
    </location>
</feature>
<feature type="domain" description="KRAB" evidence="15">
    <location>
        <begin position="83"/>
        <end position="163"/>
    </location>
</feature>
<feature type="domain" description="C2H2-type" evidence="14">
    <location>
        <begin position="511"/>
        <end position="538"/>
    </location>
</feature>
<evidence type="ECO:0000256" key="7">
    <source>
        <dbReference type="ARBA" id="ARBA00022833"/>
    </source>
</evidence>
<dbReference type="PROSITE" id="PS50805">
    <property type="entry name" value="KRAB"/>
    <property type="match status" value="1"/>
</dbReference>
<dbReference type="PANTHER" id="PTHR16515">
    <property type="entry name" value="PR DOMAIN ZINC FINGER PROTEIN"/>
    <property type="match status" value="1"/>
</dbReference>
<evidence type="ECO:0000256" key="8">
    <source>
        <dbReference type="ARBA" id="ARBA00023015"/>
    </source>
</evidence>
<dbReference type="SUPFAM" id="SSF57667">
    <property type="entry name" value="beta-beta-alpha zinc fingers"/>
    <property type="match status" value="4"/>
</dbReference>
<evidence type="ECO:0000256" key="12">
    <source>
        <dbReference type="PROSITE-ProRule" id="PRU00042"/>
    </source>
</evidence>
<evidence type="ECO:0000313" key="18">
    <source>
        <dbReference type="RefSeq" id="XP_031751800.1"/>
    </source>
</evidence>
<evidence type="ECO:0000256" key="4">
    <source>
        <dbReference type="ARBA" id="ARBA00022723"/>
    </source>
</evidence>
<keyword evidence="7" id="KW-0862">Zinc</keyword>
<dbReference type="PANTHER" id="PTHR16515:SF58">
    <property type="entry name" value="ZINC FINGER PROTEIN 22"/>
    <property type="match status" value="1"/>
</dbReference>
<evidence type="ECO:0000256" key="13">
    <source>
        <dbReference type="SAM" id="MobiDB-lite"/>
    </source>
</evidence>
<evidence type="ECO:0000313" key="19">
    <source>
        <dbReference type="Xenbase" id="XB-GENE-5719525"/>
    </source>
</evidence>
<gene>
    <name evidence="16 18 19" type="primary">znf630</name>
</gene>
<evidence type="ECO:0000256" key="10">
    <source>
        <dbReference type="ARBA" id="ARBA00023163"/>
    </source>
</evidence>
<comment type="function">
    <text evidence="1">May be involved in transcriptional regulation.</text>
</comment>
<feature type="domain" description="C2H2-type" evidence="14">
    <location>
        <begin position="539"/>
        <end position="566"/>
    </location>
</feature>
<evidence type="ECO:0000313" key="16">
    <source>
        <dbReference type="Ensembl" id="ENSXETP00000116045"/>
    </source>
</evidence>
<keyword evidence="5" id="KW-0677">Repeat</keyword>
<proteinExistence type="inferred from homology"/>
<keyword evidence="17" id="KW-1185">Reference proteome</keyword>
<keyword evidence="4" id="KW-0479">Metal-binding</keyword>
<dbReference type="FunFam" id="3.30.160.60:FF:000029">
    <property type="entry name" value="GLI family zinc finger 4"/>
    <property type="match status" value="1"/>
</dbReference>
<dbReference type="GO" id="GO:0005634">
    <property type="term" value="C:nucleus"/>
    <property type="evidence" value="ECO:0007669"/>
    <property type="project" value="UniProtKB-SubCell"/>
</dbReference>
<dbReference type="GeneTree" id="ENSGT00940000154715"/>
<feature type="domain" description="C2H2-type" evidence="14">
    <location>
        <begin position="567"/>
        <end position="594"/>
    </location>
</feature>
<dbReference type="GO" id="GO:0006357">
    <property type="term" value="P:regulation of transcription by RNA polymerase II"/>
    <property type="evidence" value="ECO:0000318"/>
    <property type="project" value="GO_Central"/>
</dbReference>
<dbReference type="Pfam" id="PF01352">
    <property type="entry name" value="KRAB"/>
    <property type="match status" value="1"/>
</dbReference>
<evidence type="ECO:0000256" key="6">
    <source>
        <dbReference type="ARBA" id="ARBA00022771"/>
    </source>
</evidence>
<dbReference type="GO" id="GO:0000978">
    <property type="term" value="F:RNA polymerase II cis-regulatory region sequence-specific DNA binding"/>
    <property type="evidence" value="ECO:0000318"/>
    <property type="project" value="GO_Central"/>
</dbReference>
<dbReference type="FunFam" id="3.30.160.60:FF:000016">
    <property type="entry name" value="zinc finger protein 37 homolog"/>
    <property type="match status" value="1"/>
</dbReference>
<dbReference type="InterPro" id="IPR036051">
    <property type="entry name" value="KRAB_dom_sf"/>
</dbReference>
<dbReference type="OMA" id="LGEKTHT"/>
<dbReference type="PROSITE" id="PS00028">
    <property type="entry name" value="ZINC_FINGER_C2H2_1"/>
    <property type="match status" value="7"/>
</dbReference>
<protein>
    <submittedName>
        <fullName evidence="16 18">Zinc finger protein 630</fullName>
    </submittedName>
</protein>
<keyword evidence="10" id="KW-0804">Transcription</keyword>
<keyword evidence="6 12" id="KW-0863">Zinc-finger</keyword>
<organism evidence="16">
    <name type="scientific">Xenopus tropicalis</name>
    <name type="common">Western clawed frog</name>
    <name type="synonym">Silurana tropicalis</name>
    <dbReference type="NCBI Taxonomy" id="8364"/>
    <lineage>
        <taxon>Eukaryota</taxon>
        <taxon>Metazoa</taxon>
        <taxon>Chordata</taxon>
        <taxon>Craniata</taxon>
        <taxon>Vertebrata</taxon>
        <taxon>Euteleostomi</taxon>
        <taxon>Amphibia</taxon>
        <taxon>Batrachia</taxon>
        <taxon>Anura</taxon>
        <taxon>Pipoidea</taxon>
        <taxon>Pipidae</taxon>
        <taxon>Xenopodinae</taxon>
        <taxon>Xenopus</taxon>
        <taxon>Silurana</taxon>
    </lineage>
</organism>
<evidence type="ECO:0000256" key="9">
    <source>
        <dbReference type="ARBA" id="ARBA00023125"/>
    </source>
</evidence>
<feature type="region of interest" description="Disordered" evidence="13">
    <location>
        <begin position="615"/>
        <end position="635"/>
    </location>
</feature>
<dbReference type="PROSITE" id="PS50157">
    <property type="entry name" value="ZINC_FINGER_C2H2_2"/>
    <property type="match status" value="7"/>
</dbReference>
<feature type="compositionally biased region" description="Basic and acidic residues" evidence="13">
    <location>
        <begin position="131"/>
        <end position="146"/>
    </location>
</feature>
<feature type="domain" description="C2H2-type" evidence="14">
    <location>
        <begin position="595"/>
        <end position="617"/>
    </location>
</feature>
<dbReference type="Xenbase" id="XB-GENE-5719525">
    <property type="gene designation" value="znf630"/>
</dbReference>
<feature type="compositionally biased region" description="Basic residues" evidence="13">
    <location>
        <begin position="368"/>
        <end position="377"/>
    </location>
</feature>
<dbReference type="GeneID" id="548734"/>
<evidence type="ECO:0000313" key="17">
    <source>
        <dbReference type="Proteomes" id="UP000008143"/>
    </source>
</evidence>
<dbReference type="SMART" id="SM00349">
    <property type="entry name" value="KRAB"/>
    <property type="match status" value="1"/>
</dbReference>
<comment type="subcellular location">
    <subcellularLocation>
        <location evidence="2">Nucleus</location>
    </subcellularLocation>
</comment>
<evidence type="ECO:0000256" key="2">
    <source>
        <dbReference type="ARBA" id="ARBA00004123"/>
    </source>
</evidence>
<dbReference type="SMART" id="SM00355">
    <property type="entry name" value="ZnF_C2H2"/>
    <property type="match status" value="7"/>
</dbReference>
<evidence type="ECO:0000256" key="5">
    <source>
        <dbReference type="ARBA" id="ARBA00022737"/>
    </source>
</evidence>
<feature type="domain" description="C2H2-type" evidence="14">
    <location>
        <begin position="427"/>
        <end position="454"/>
    </location>
</feature>
<accession>A0A803K6Q1</accession>
<dbReference type="FunFam" id="3.30.160.60:FF:000358">
    <property type="entry name" value="zinc finger protein 24"/>
    <property type="match status" value="1"/>
</dbReference>
<reference evidence="16" key="1">
    <citation type="journal article" date="2010" name="Science">
        <title>The genome of the Western clawed frog Xenopus tropicalis.</title>
        <authorList>
            <person name="Hellsten U."/>
            <person name="Harland R.M."/>
            <person name="Gilchrist M.J."/>
            <person name="Hendrix D."/>
            <person name="Jurka J."/>
            <person name="Kapitonov V."/>
            <person name="Ovcharenko I."/>
            <person name="Putnam N.H."/>
            <person name="Shu S."/>
            <person name="Taher L."/>
            <person name="Blitz I.L."/>
            <person name="Blumberg B."/>
            <person name="Dichmann D.S."/>
            <person name="Dubchak I."/>
            <person name="Amaya E."/>
            <person name="Detter J.C."/>
            <person name="Fletcher R."/>
            <person name="Gerhard D.S."/>
            <person name="Goodstein D."/>
            <person name="Graves T."/>
            <person name="Grigoriev I.V."/>
            <person name="Grimwood J."/>
            <person name="Kawashima T."/>
            <person name="Lindquist E."/>
            <person name="Lucas S.M."/>
            <person name="Mead P.E."/>
            <person name="Mitros T."/>
            <person name="Ogino H."/>
            <person name="Ohta Y."/>
            <person name="Poliakov A.V."/>
            <person name="Pollet N."/>
            <person name="Robert J."/>
            <person name="Salamov A."/>
            <person name="Sater A.K."/>
            <person name="Schmutz J."/>
            <person name="Terry A."/>
            <person name="Vize P.D."/>
            <person name="Warren W.C."/>
            <person name="Wells D."/>
            <person name="Wills A."/>
            <person name="Wilson R.K."/>
            <person name="Zimmerman L.B."/>
            <person name="Zorn A.M."/>
            <person name="Grainger R."/>
            <person name="Grammer T."/>
            <person name="Khokha M.K."/>
            <person name="Richardson P.M."/>
            <person name="Rokhsar D.S."/>
        </authorList>
    </citation>
    <scope>NUCLEOTIDE SEQUENCE [LARGE SCALE GENOMIC DNA]</scope>
    <source>
        <strain evidence="16">Nigerian</strain>
    </source>
</reference>
<evidence type="ECO:0000259" key="15">
    <source>
        <dbReference type="PROSITE" id="PS50805"/>
    </source>
</evidence>
<dbReference type="AGR" id="Xenbase:XB-GENE-5719525"/>
<feature type="compositionally biased region" description="Basic and acidic residues" evidence="13">
    <location>
        <begin position="384"/>
        <end position="395"/>
    </location>
</feature>
<dbReference type="OrthoDB" id="9905764at2759"/>
<dbReference type="GO" id="GO:0000981">
    <property type="term" value="F:DNA-binding transcription factor activity, RNA polymerase II-specific"/>
    <property type="evidence" value="ECO:0000318"/>
    <property type="project" value="GO_Central"/>
</dbReference>
<dbReference type="CTD" id="57232"/>
<dbReference type="CDD" id="cd07765">
    <property type="entry name" value="KRAB_A-box"/>
    <property type="match status" value="1"/>
</dbReference>
<keyword evidence="11" id="KW-0539">Nucleus</keyword>
<feature type="region of interest" description="Disordered" evidence="13">
    <location>
        <begin position="334"/>
        <end position="425"/>
    </location>
</feature>
<reference evidence="18" key="3">
    <citation type="submission" date="2025-04" db="UniProtKB">
        <authorList>
            <consortium name="RefSeq"/>
        </authorList>
    </citation>
    <scope>IDENTIFICATION</scope>
    <source>
        <strain evidence="18">Nigerian</strain>
        <tissue evidence="18">Liver and blood</tissue>
    </source>
</reference>
<dbReference type="RefSeq" id="XP_031751800.1">
    <property type="nucleotide sequence ID" value="XM_031895940.1"/>
</dbReference>
<reference evidence="16" key="2">
    <citation type="submission" date="2021-03" db="UniProtKB">
        <authorList>
            <consortium name="Ensembl"/>
        </authorList>
    </citation>
    <scope>IDENTIFICATION</scope>
</reference>
<dbReference type="Gene3D" id="6.10.140.140">
    <property type="match status" value="1"/>
</dbReference>
<dbReference type="Proteomes" id="UP000008143">
    <property type="component" value="Chromosome 2"/>
</dbReference>
<evidence type="ECO:0000256" key="1">
    <source>
        <dbReference type="ARBA" id="ARBA00003767"/>
    </source>
</evidence>
<evidence type="ECO:0000256" key="3">
    <source>
        <dbReference type="ARBA" id="ARBA00006991"/>
    </source>
</evidence>
<name>A0A803K6Q1_XENTR</name>
<sequence length="635" mass="69659">MATTALSRDPFLGVNFPSQKPLSQRVVRHALAILHLLTNQGDMLVPTDSGSSLELGKRNHEKKVKVDQVMKLVLGIIHLLNEGQMEEASVSFSAEEWGSLEKEQRDLYKDLLMENDETLRSLNSFSVKTESCSRAEREELHIKDPPEDPPPDLHPNTFPCTDAPGRGIKATPLADVMGTSYSMDPYQGADSATFPKLLGPGTPTSIIPNPPTNSSAMEHSIGTYPSNPAMEQSIGTYPSNECSVSTYPNHSGTEGPVTTYSDTCISADPISSSPRTLSESCKDSYMDSYPSTMTEPSMIPASGTACGALISHFIGTYPGSSPEAFPGNMAAIHIKQEGSPPDGPSGKWTVAAAPYSPANGSGGGPLKKQGKVAKKPPPRAPGHSSEKQREARWSPDKAQTVGENPRGHAGRFDSRAPHRKHPGKKPFECMRCDKSFKCRSHLVMHQRVHTRERPYVCTECGKSFTQSSNLFRHQRGHRGERPYVCTECGKTFTQSSYLLIHQRTHTGERPYSCTHCGKSFRVSSTLVRHQRVHVGEKPFGCTKCGKRFTQSSYLLIHERTHTEERPFSCTVCGKGFKVNSSLLRHQRLHLGEKTHTCAHCGQGFPELSRLLSHQQSHFQGGSPGGPSVGLPYDWE</sequence>
<dbReference type="Gene3D" id="3.30.160.60">
    <property type="entry name" value="Classic Zinc Finger"/>
    <property type="match status" value="7"/>
</dbReference>
<evidence type="ECO:0000259" key="14">
    <source>
        <dbReference type="PROSITE" id="PS50157"/>
    </source>
</evidence>
<dbReference type="InterPro" id="IPR036236">
    <property type="entry name" value="Znf_C2H2_sf"/>
</dbReference>
<dbReference type="FunFam" id="3.30.160.60:FF:000295">
    <property type="entry name" value="zinc finger protein 19"/>
    <property type="match status" value="2"/>
</dbReference>
<comment type="similarity">
    <text evidence="3">Belongs to the krueppel C2H2-type zinc-finger protein family.</text>
</comment>
<dbReference type="AlphaFoldDB" id="A0A803K6Q1"/>
<dbReference type="SUPFAM" id="SSF109640">
    <property type="entry name" value="KRAB domain (Kruppel-associated box)"/>
    <property type="match status" value="1"/>
</dbReference>
<dbReference type="InterPro" id="IPR001909">
    <property type="entry name" value="KRAB"/>
</dbReference>
<dbReference type="FunFam" id="3.30.160.60:FF:002716">
    <property type="entry name" value="Zinc finger protein 212"/>
    <property type="match status" value="1"/>
</dbReference>
<feature type="region of interest" description="Disordered" evidence="13">
    <location>
        <begin position="130"/>
        <end position="152"/>
    </location>
</feature>
<dbReference type="InterPro" id="IPR050331">
    <property type="entry name" value="Zinc_finger"/>
</dbReference>
<dbReference type="Pfam" id="PF00096">
    <property type="entry name" value="zf-C2H2"/>
    <property type="match status" value="5"/>
</dbReference>
<dbReference type="InterPro" id="IPR013087">
    <property type="entry name" value="Znf_C2H2_type"/>
</dbReference>
<keyword evidence="8" id="KW-0805">Transcription regulation</keyword>
<feature type="domain" description="C2H2-type" evidence="14">
    <location>
        <begin position="483"/>
        <end position="510"/>
    </location>
</feature>